<protein>
    <submittedName>
        <fullName evidence="1">Transcriptional regulator with XRE-family HTH domain</fullName>
    </submittedName>
</protein>
<dbReference type="GO" id="GO:0003677">
    <property type="term" value="F:DNA binding"/>
    <property type="evidence" value="ECO:0007669"/>
    <property type="project" value="InterPro"/>
</dbReference>
<gene>
    <name evidence="1" type="ORF">HNQ77_001599</name>
</gene>
<dbReference type="InterPro" id="IPR001387">
    <property type="entry name" value="Cro/C1-type_HTH"/>
</dbReference>
<dbReference type="SUPFAM" id="SSF47413">
    <property type="entry name" value="lambda repressor-like DNA-binding domains"/>
    <property type="match status" value="1"/>
</dbReference>
<keyword evidence="2" id="KW-1185">Reference proteome</keyword>
<accession>A0A841JR76</accession>
<dbReference type="AlphaFoldDB" id="A0A841JR76"/>
<dbReference type="InterPro" id="IPR010982">
    <property type="entry name" value="Lambda_DNA-bd_dom_sf"/>
</dbReference>
<sequence>MDRMGARLRAIRTEWGLSLREVEEQSGQLAQEWGDQAYQISASWLARLEREDHELTASKLFVLAALYNLPHDALLKFCHPRNGAVLRNNRLNGPNTTQLLGEGPLENAARYLLPDSFTTDPTPEETTLLPRPVGATQSPYRRAILGRRDRTLDPMIRAGSILQVHTQQRAIAARRSWTHEFDRPIYLLLTRDGYVCGWSELDKDSVWLTLIPHPLSHATSQRWRYKKEVEIVGRVVAVSMRLVEEPLGQ</sequence>
<proteinExistence type="predicted"/>
<name>A0A841JR76_9BACT</name>
<dbReference type="OrthoDB" id="128599at2"/>
<dbReference type="Proteomes" id="UP000538666">
    <property type="component" value="Unassembled WGS sequence"/>
</dbReference>
<organism evidence="1 2">
    <name type="scientific">Silvibacterium bohemicum</name>
    <dbReference type="NCBI Taxonomy" id="1577686"/>
    <lineage>
        <taxon>Bacteria</taxon>
        <taxon>Pseudomonadati</taxon>
        <taxon>Acidobacteriota</taxon>
        <taxon>Terriglobia</taxon>
        <taxon>Terriglobales</taxon>
        <taxon>Acidobacteriaceae</taxon>
        <taxon>Silvibacterium</taxon>
    </lineage>
</organism>
<dbReference type="CDD" id="cd00093">
    <property type="entry name" value="HTH_XRE"/>
    <property type="match status" value="1"/>
</dbReference>
<reference evidence="1 2" key="1">
    <citation type="submission" date="2020-08" db="EMBL/GenBank/DDBJ databases">
        <title>Genomic Encyclopedia of Type Strains, Phase IV (KMG-IV): sequencing the most valuable type-strain genomes for metagenomic binning, comparative biology and taxonomic classification.</title>
        <authorList>
            <person name="Goeker M."/>
        </authorList>
    </citation>
    <scope>NUCLEOTIDE SEQUENCE [LARGE SCALE GENOMIC DNA]</scope>
    <source>
        <strain evidence="1 2">DSM 103733</strain>
    </source>
</reference>
<evidence type="ECO:0000313" key="1">
    <source>
        <dbReference type="EMBL" id="MBB6143650.1"/>
    </source>
</evidence>
<evidence type="ECO:0000313" key="2">
    <source>
        <dbReference type="Proteomes" id="UP000538666"/>
    </source>
</evidence>
<dbReference type="Gene3D" id="1.10.260.40">
    <property type="entry name" value="lambda repressor-like DNA-binding domains"/>
    <property type="match status" value="1"/>
</dbReference>
<dbReference type="EMBL" id="JACHEK010000003">
    <property type="protein sequence ID" value="MBB6143650.1"/>
    <property type="molecule type" value="Genomic_DNA"/>
</dbReference>
<comment type="caution">
    <text evidence="1">The sequence shown here is derived from an EMBL/GenBank/DDBJ whole genome shotgun (WGS) entry which is preliminary data.</text>
</comment>